<dbReference type="Proteomes" id="UP000265618">
    <property type="component" value="Unassembled WGS sequence"/>
</dbReference>
<dbReference type="Gene3D" id="1.10.8.1220">
    <property type="match status" value="1"/>
</dbReference>
<dbReference type="PANTHER" id="PTHR22878">
    <property type="entry name" value="DYNEIN HEAVY CHAIN 6, AXONEMAL-LIKE-RELATED"/>
    <property type="match status" value="1"/>
</dbReference>
<evidence type="ECO:0000256" key="4">
    <source>
        <dbReference type="ARBA" id="ARBA00022701"/>
    </source>
</evidence>
<dbReference type="GO" id="GO:0005874">
    <property type="term" value="C:microtubule"/>
    <property type="evidence" value="ECO:0007669"/>
    <property type="project" value="UniProtKB-KW"/>
</dbReference>
<comment type="subcellular location">
    <subcellularLocation>
        <location evidence="1">Cell projection</location>
        <location evidence="1">Cilium</location>
    </subcellularLocation>
    <subcellularLocation>
        <location evidence="2">Cytoplasm</location>
        <location evidence="2">Cytoskeleton</location>
    </subcellularLocation>
</comment>
<dbReference type="Gene3D" id="6.10.140.1060">
    <property type="match status" value="1"/>
</dbReference>
<evidence type="ECO:0000256" key="1">
    <source>
        <dbReference type="ARBA" id="ARBA00004138"/>
    </source>
</evidence>
<dbReference type="Pfam" id="PF03028">
    <property type="entry name" value="Dynein_heavy"/>
    <property type="match status" value="1"/>
</dbReference>
<evidence type="ECO:0000256" key="2">
    <source>
        <dbReference type="ARBA" id="ARBA00004245"/>
    </source>
</evidence>
<evidence type="ECO:0000313" key="19">
    <source>
        <dbReference type="EMBL" id="GIQ82536.1"/>
    </source>
</evidence>
<dbReference type="OrthoDB" id="447173at2759"/>
<evidence type="ECO:0000313" key="20">
    <source>
        <dbReference type="Proteomes" id="UP000265618"/>
    </source>
</evidence>
<dbReference type="FunFam" id="1.10.8.720:FF:000001">
    <property type="entry name" value="dynein heavy chain 7, axonemal"/>
    <property type="match status" value="1"/>
</dbReference>
<proteinExistence type="predicted"/>
<dbReference type="PANTHER" id="PTHR22878:SF68">
    <property type="entry name" value="DYNEIN HEAVY CHAIN 6, AXONEMAL-LIKE"/>
    <property type="match status" value="1"/>
</dbReference>
<organism evidence="19 20">
    <name type="scientific">Kipferlia bialata</name>
    <dbReference type="NCBI Taxonomy" id="797122"/>
    <lineage>
        <taxon>Eukaryota</taxon>
        <taxon>Metamonada</taxon>
        <taxon>Carpediemonas-like organisms</taxon>
        <taxon>Kipferlia</taxon>
    </lineage>
</organism>
<evidence type="ECO:0000256" key="3">
    <source>
        <dbReference type="ARBA" id="ARBA00022490"/>
    </source>
</evidence>
<dbReference type="GO" id="GO:0030286">
    <property type="term" value="C:dynein complex"/>
    <property type="evidence" value="ECO:0007669"/>
    <property type="project" value="UniProtKB-KW"/>
</dbReference>
<dbReference type="Pfam" id="PF18199">
    <property type="entry name" value="Dynein_C"/>
    <property type="match status" value="2"/>
</dbReference>
<comment type="caution">
    <text evidence="19">The sequence shown here is derived from an EMBL/GenBank/DDBJ whole genome shotgun (WGS) entry which is preliminary data.</text>
</comment>
<keyword evidence="6" id="KW-0067">ATP-binding</keyword>
<feature type="domain" description="Dynein heavy chain C-terminal" evidence="18">
    <location>
        <begin position="866"/>
        <end position="1013"/>
    </location>
</feature>
<dbReference type="InterPro" id="IPR041228">
    <property type="entry name" value="Dynein_C"/>
</dbReference>
<dbReference type="InterPro" id="IPR042219">
    <property type="entry name" value="AAA_lid_11_sf"/>
</dbReference>
<keyword evidence="20" id="KW-1185">Reference proteome</keyword>
<feature type="non-terminal residue" evidence="19">
    <location>
        <position position="1175"/>
    </location>
</feature>
<dbReference type="GO" id="GO:0005524">
    <property type="term" value="F:ATP binding"/>
    <property type="evidence" value="ECO:0007669"/>
    <property type="project" value="UniProtKB-KW"/>
</dbReference>
<dbReference type="GO" id="GO:0045505">
    <property type="term" value="F:dynein intermediate chain binding"/>
    <property type="evidence" value="ECO:0007669"/>
    <property type="project" value="InterPro"/>
</dbReference>
<protein>
    <submittedName>
        <fullName evidence="19">Dynein heavy chain</fullName>
    </submittedName>
</protein>
<dbReference type="InterPro" id="IPR004273">
    <property type="entry name" value="Dynein_heavy_D6_P-loop"/>
</dbReference>
<dbReference type="Pfam" id="PF18198">
    <property type="entry name" value="AAA_lid_11"/>
    <property type="match status" value="1"/>
</dbReference>
<dbReference type="GO" id="GO:0007018">
    <property type="term" value="P:microtubule-based movement"/>
    <property type="evidence" value="ECO:0007669"/>
    <property type="project" value="InterPro"/>
</dbReference>
<dbReference type="InterPro" id="IPR035706">
    <property type="entry name" value="AAA_9"/>
</dbReference>
<dbReference type="InterPro" id="IPR026983">
    <property type="entry name" value="DHC"/>
</dbReference>
<gene>
    <name evidence="19" type="ORF">KIPB_003695</name>
</gene>
<keyword evidence="5" id="KW-0547">Nucleotide-binding</keyword>
<dbReference type="AlphaFoldDB" id="A0A9K3CTU3"/>
<keyword evidence="12" id="KW-0966">Cell projection</keyword>
<keyword evidence="8 13" id="KW-0175">Coiled coil</keyword>
<evidence type="ECO:0000256" key="11">
    <source>
        <dbReference type="ARBA" id="ARBA00023212"/>
    </source>
</evidence>
<dbReference type="GO" id="GO:0051959">
    <property type="term" value="F:dynein light intermediate chain binding"/>
    <property type="evidence" value="ECO:0007669"/>
    <property type="project" value="InterPro"/>
</dbReference>
<evidence type="ECO:0000259" key="16">
    <source>
        <dbReference type="Pfam" id="PF12781"/>
    </source>
</evidence>
<evidence type="ECO:0000256" key="8">
    <source>
        <dbReference type="ARBA" id="ARBA00023054"/>
    </source>
</evidence>
<feature type="domain" description="Dynein heavy chain AAA lid" evidence="17">
    <location>
        <begin position="641"/>
        <end position="781"/>
    </location>
</feature>
<dbReference type="EMBL" id="BDIP01000729">
    <property type="protein sequence ID" value="GIQ82536.1"/>
    <property type="molecule type" value="Genomic_DNA"/>
</dbReference>
<evidence type="ECO:0000256" key="14">
    <source>
        <dbReference type="SAM" id="MobiDB-lite"/>
    </source>
</evidence>
<evidence type="ECO:0000256" key="9">
    <source>
        <dbReference type="ARBA" id="ARBA00023069"/>
    </source>
</evidence>
<dbReference type="Gene3D" id="1.10.8.720">
    <property type="entry name" value="Region D6 of dynein motor"/>
    <property type="match status" value="1"/>
</dbReference>
<dbReference type="FunFam" id="3.40.50.300:FF:001145">
    <property type="entry name" value="Putative dynein heavy chain"/>
    <property type="match status" value="1"/>
</dbReference>
<keyword evidence="4" id="KW-0493">Microtubule</keyword>
<dbReference type="FunFam" id="3.10.490.20:FF:000005">
    <property type="entry name" value="Dynein axonemal heavy chain 6"/>
    <property type="match status" value="1"/>
</dbReference>
<evidence type="ECO:0000256" key="10">
    <source>
        <dbReference type="ARBA" id="ARBA00023175"/>
    </source>
</evidence>
<dbReference type="Pfam" id="PF12781">
    <property type="entry name" value="AAA_9"/>
    <property type="match status" value="1"/>
</dbReference>
<feature type="region of interest" description="Disordered" evidence="14">
    <location>
        <begin position="811"/>
        <end position="857"/>
    </location>
</feature>
<dbReference type="FunFam" id="3.40.50.300:FF:000362">
    <property type="entry name" value="Dynein, axonemal, heavy chain 6"/>
    <property type="match status" value="1"/>
</dbReference>
<feature type="domain" description="Dynein heavy chain region D6 P-loop" evidence="15">
    <location>
        <begin position="487"/>
        <end position="609"/>
    </location>
</feature>
<evidence type="ECO:0000259" key="15">
    <source>
        <dbReference type="Pfam" id="PF03028"/>
    </source>
</evidence>
<dbReference type="InterPro" id="IPR027417">
    <property type="entry name" value="P-loop_NTPase"/>
</dbReference>
<keyword evidence="11" id="KW-0206">Cytoskeleton</keyword>
<dbReference type="FunFam" id="1.10.8.1220:FF:000001">
    <property type="entry name" value="Dynein axonemal heavy chain 5"/>
    <property type="match status" value="1"/>
</dbReference>
<feature type="coiled-coil region" evidence="13">
    <location>
        <begin position="186"/>
        <end position="213"/>
    </location>
</feature>
<evidence type="ECO:0000256" key="13">
    <source>
        <dbReference type="SAM" id="Coils"/>
    </source>
</evidence>
<reference evidence="19 20" key="1">
    <citation type="journal article" date="2018" name="PLoS ONE">
        <title>The draft genome of Kipferlia bialata reveals reductive genome evolution in fornicate parasites.</title>
        <authorList>
            <person name="Tanifuji G."/>
            <person name="Takabayashi S."/>
            <person name="Kume K."/>
            <person name="Takagi M."/>
            <person name="Nakayama T."/>
            <person name="Kamikawa R."/>
            <person name="Inagaki Y."/>
            <person name="Hashimoto T."/>
        </authorList>
    </citation>
    <scope>NUCLEOTIDE SEQUENCE [LARGE SCALE GENOMIC DNA]</scope>
    <source>
        <strain evidence="19">NY0173</strain>
    </source>
</reference>
<dbReference type="Gene3D" id="3.10.490.20">
    <property type="match status" value="1"/>
</dbReference>
<dbReference type="Gene3D" id="3.40.50.300">
    <property type="entry name" value="P-loop containing nucleotide triphosphate hydrolases"/>
    <property type="match status" value="2"/>
</dbReference>
<accession>A0A9K3CTU3</accession>
<dbReference type="GO" id="GO:0005929">
    <property type="term" value="C:cilium"/>
    <property type="evidence" value="ECO:0007669"/>
    <property type="project" value="UniProtKB-SubCell"/>
</dbReference>
<feature type="domain" description="Dynein heavy chain C-terminal" evidence="18">
    <location>
        <begin position="1027"/>
        <end position="1171"/>
    </location>
</feature>
<feature type="compositionally biased region" description="Acidic residues" evidence="14">
    <location>
        <begin position="819"/>
        <end position="831"/>
    </location>
</feature>
<evidence type="ECO:0000256" key="7">
    <source>
        <dbReference type="ARBA" id="ARBA00023017"/>
    </source>
</evidence>
<dbReference type="InterPro" id="IPR043160">
    <property type="entry name" value="Dynein_C_barrel"/>
</dbReference>
<keyword evidence="3" id="KW-0963">Cytoplasm</keyword>
<dbReference type="GO" id="GO:0008569">
    <property type="term" value="F:minus-end-directed microtubule motor activity"/>
    <property type="evidence" value="ECO:0007669"/>
    <property type="project" value="InterPro"/>
</dbReference>
<dbReference type="Gene3D" id="1.20.1270.280">
    <property type="match status" value="1"/>
</dbReference>
<keyword evidence="7" id="KW-0243">Dynein</keyword>
<keyword evidence="9" id="KW-0969">Cilium</keyword>
<feature type="domain" description="Dynein heavy chain ATP-binding dynein motor region" evidence="16">
    <location>
        <begin position="17"/>
        <end position="238"/>
    </location>
</feature>
<sequence length="1175" mass="131880">SDEFSLKNTLVDDVTVRQFQLDGLPADSVSIDNAIVCTQSNRWPLIIDPQAQAIKWIKNREAANNLVVLRPSQPTFLRALENAIRLGFPVLVENVGEHINPALDPLLTRQTFQVNGRTMIRLGDSEIEFDPSFRFYMTSKLANPYWSPETQVKLCIINMTVTTPGLEEQLLQSVVGIERPDLEETRSKLILQMAEDRAQLKALEDKILQELSKAEGNVLDNEVLINTLTESKKTSQSISERVAQAEVMAKEIATACNQYIPAAVRGSLLYFAVSSLASQDPMYQFSLSYFTSLYESCIRTSAPNDDLSIRLATLLDVITHSVFSNVCRGLFERDKQTFSFLIVSRILQRAGKIQANEWDLFLRGFVSAEQVLKGQSLPPIPSGSGLSTQQWTMICALEVLDVPSLYDAYVHMATHMREWTQWVEGDDPVGTPPPTPLSPFQCVMLVRILAPHRLAGSLPTYIESELDRRFTEPPPLVLDDAFKDSSPSSPLIFILSTGADPLSQLQAFCNQQPDTQLHMVSLGQGQGPVAYKLMQRATRDGNWLFLQNCHLAASWMSSLERHVEALASGKAEADPNLTIPPHKNFRLWLSSMPSKAFPISVLQNSVKMTTEPPRGLKANLTRTFTEFHDSDFAGCSKPEPWKRLLFSLAFFHAIVQERRKFGPHGFNIPYEFTDSDFEVSQRTLRMFLEEQEQIPWEALRYVIAEVNYGGRVTDDWDRRLLNTVLAKYFDSRAIDVDDCPLSDSGIYYVCADGTSSLADMRTYVETLPMSEEPEVFGMHDNSSLVYREREGARVIRDVLNIQPTAIEAYVEPEPLTTEAETETEAEGEGEGEAAAVAEKQAAKAKRQVPEEEREDGDYGILTVSTADTEDTIVDRIAADLLQRLPEQLDMDTALEGLFEPLESGLIHSLAVVLKQEVQRFNNLLSVLKSSLADLRSGIKGLVVMSAQLESVFRACFIGQVPDMWTAAAYPSLKPLSSWFADLILRVEFMRSWLQKGRPESYWLSGFFFPQASLSLSLSLSLPLYTPNSQGFITGVLQTYARSHSVPIDVLAFRFMFTHKTEPEDLTPDECVSEGVLIHGLYLDGAYFDPDRMQLVQARQRMLFPRLPIVHFLPVPNWERDDSDYEAPLYKTSFRAGVLSTTGRSTNHIMPVDIPTAQDPSFFTKQGTALLCQLDT</sequence>
<evidence type="ECO:0000256" key="12">
    <source>
        <dbReference type="ARBA" id="ARBA00023273"/>
    </source>
</evidence>
<dbReference type="InterPro" id="IPR041658">
    <property type="entry name" value="AAA_lid_11"/>
</dbReference>
<evidence type="ECO:0000256" key="5">
    <source>
        <dbReference type="ARBA" id="ARBA00022741"/>
    </source>
</evidence>
<name>A0A9K3CTU3_9EUKA</name>
<evidence type="ECO:0000256" key="6">
    <source>
        <dbReference type="ARBA" id="ARBA00022840"/>
    </source>
</evidence>
<evidence type="ECO:0000259" key="17">
    <source>
        <dbReference type="Pfam" id="PF18198"/>
    </source>
</evidence>
<keyword evidence="10" id="KW-0505">Motor protein</keyword>
<evidence type="ECO:0000259" key="18">
    <source>
        <dbReference type="Pfam" id="PF18199"/>
    </source>
</evidence>